<keyword evidence="2" id="KW-0805">Transcription regulation</keyword>
<dbReference type="RefSeq" id="WP_270951942.1">
    <property type="nucleotide sequence ID" value="NZ_JAQGLA010000057.1"/>
</dbReference>
<comment type="similarity">
    <text evidence="1">Belongs to the BlaI transcriptional regulatory family.</text>
</comment>
<dbReference type="Pfam" id="PF03965">
    <property type="entry name" value="Penicillinase_R"/>
    <property type="match status" value="1"/>
</dbReference>
<gene>
    <name evidence="5" type="ORF">OU415_26390</name>
</gene>
<dbReference type="InterPro" id="IPR036388">
    <property type="entry name" value="WH-like_DNA-bd_sf"/>
</dbReference>
<evidence type="ECO:0000256" key="2">
    <source>
        <dbReference type="ARBA" id="ARBA00023015"/>
    </source>
</evidence>
<dbReference type="SUPFAM" id="SSF46785">
    <property type="entry name" value="Winged helix' DNA-binding domain"/>
    <property type="match status" value="1"/>
</dbReference>
<keyword evidence="4" id="KW-0804">Transcription</keyword>
<evidence type="ECO:0000313" key="5">
    <source>
        <dbReference type="EMBL" id="MDA3628990.1"/>
    </source>
</evidence>
<evidence type="ECO:0000256" key="1">
    <source>
        <dbReference type="ARBA" id="ARBA00011046"/>
    </source>
</evidence>
<keyword evidence="3" id="KW-0238">DNA-binding</keyword>
<reference evidence="5 6" key="1">
    <citation type="submission" date="2022-11" db="EMBL/GenBank/DDBJ databases">
        <title>Draft genome sequence of Saccharopolyspora sp. WRP15-2 isolated from rhizosphere soils of wild rice in Thailand.</title>
        <authorList>
            <person name="Duangmal K."/>
            <person name="Kammanee S."/>
            <person name="Muangham S."/>
        </authorList>
    </citation>
    <scope>NUCLEOTIDE SEQUENCE [LARGE SCALE GENOMIC DNA]</scope>
    <source>
        <strain evidence="5 6">WRP15-2</strain>
    </source>
</reference>
<keyword evidence="6" id="KW-1185">Reference proteome</keyword>
<organism evidence="5 6">
    <name type="scientific">Saccharopolyspora oryzae</name>
    <dbReference type="NCBI Taxonomy" id="2997343"/>
    <lineage>
        <taxon>Bacteria</taxon>
        <taxon>Bacillati</taxon>
        <taxon>Actinomycetota</taxon>
        <taxon>Actinomycetes</taxon>
        <taxon>Pseudonocardiales</taxon>
        <taxon>Pseudonocardiaceae</taxon>
        <taxon>Saccharopolyspora</taxon>
    </lineage>
</organism>
<comment type="caution">
    <text evidence="5">The sequence shown here is derived from an EMBL/GenBank/DDBJ whole genome shotgun (WGS) entry which is preliminary data.</text>
</comment>
<proteinExistence type="inferred from homology"/>
<dbReference type="InterPro" id="IPR036390">
    <property type="entry name" value="WH_DNA-bd_sf"/>
</dbReference>
<dbReference type="PIRSF" id="PIRSF019455">
    <property type="entry name" value="CopR_AtkY"/>
    <property type="match status" value="1"/>
</dbReference>
<dbReference type="InterPro" id="IPR005650">
    <property type="entry name" value="BlaI_family"/>
</dbReference>
<name>A0ABT4V4W7_9PSEU</name>
<evidence type="ECO:0000256" key="3">
    <source>
        <dbReference type="ARBA" id="ARBA00023125"/>
    </source>
</evidence>
<dbReference type="EMBL" id="JAQGLA010000057">
    <property type="protein sequence ID" value="MDA3628990.1"/>
    <property type="molecule type" value="Genomic_DNA"/>
</dbReference>
<evidence type="ECO:0000313" key="6">
    <source>
        <dbReference type="Proteomes" id="UP001210380"/>
    </source>
</evidence>
<dbReference type="Proteomes" id="UP001210380">
    <property type="component" value="Unassembled WGS sequence"/>
</dbReference>
<sequence>MQGLGELEDGVMDVLWTSATPMTVREVLAKLNETRDLAYTTVMTVLDNLYRKNWVDRELQNRAYLYTPTETREEAASRVLRELLDSSGDPEAVLLHFAQSASDDETAALRRGLRRRPRR</sequence>
<protein>
    <submittedName>
        <fullName evidence="5">BlaI/MecI/CopY family transcriptional regulator</fullName>
    </submittedName>
</protein>
<dbReference type="Gene3D" id="1.10.10.10">
    <property type="entry name" value="Winged helix-like DNA-binding domain superfamily/Winged helix DNA-binding domain"/>
    <property type="match status" value="1"/>
</dbReference>
<accession>A0ABT4V4W7</accession>
<dbReference type="Gene3D" id="6.10.140.850">
    <property type="match status" value="1"/>
</dbReference>
<evidence type="ECO:0000256" key="4">
    <source>
        <dbReference type="ARBA" id="ARBA00023163"/>
    </source>
</evidence>